<dbReference type="AlphaFoldDB" id="X0UJP6"/>
<comment type="caution">
    <text evidence="1">The sequence shown here is derived from an EMBL/GenBank/DDBJ whole genome shotgun (WGS) entry which is preliminary data.</text>
</comment>
<name>X0UJP6_9ZZZZ</name>
<feature type="non-terminal residue" evidence="1">
    <location>
        <position position="41"/>
    </location>
</feature>
<dbReference type="EMBL" id="BARS01029569">
    <property type="protein sequence ID" value="GAG06019.1"/>
    <property type="molecule type" value="Genomic_DNA"/>
</dbReference>
<evidence type="ECO:0000313" key="1">
    <source>
        <dbReference type="EMBL" id="GAG06019.1"/>
    </source>
</evidence>
<protein>
    <submittedName>
        <fullName evidence="1">Uncharacterized protein</fullName>
    </submittedName>
</protein>
<accession>X0UJP6</accession>
<proteinExistence type="predicted"/>
<reference evidence="1" key="1">
    <citation type="journal article" date="2014" name="Front. Microbiol.">
        <title>High frequency of phylogenetically diverse reductive dehalogenase-homologous genes in deep subseafloor sedimentary metagenomes.</title>
        <authorList>
            <person name="Kawai M."/>
            <person name="Futagami T."/>
            <person name="Toyoda A."/>
            <person name="Takaki Y."/>
            <person name="Nishi S."/>
            <person name="Hori S."/>
            <person name="Arai W."/>
            <person name="Tsubouchi T."/>
            <person name="Morono Y."/>
            <person name="Uchiyama I."/>
            <person name="Ito T."/>
            <person name="Fujiyama A."/>
            <person name="Inagaki F."/>
            <person name="Takami H."/>
        </authorList>
    </citation>
    <scope>NUCLEOTIDE SEQUENCE</scope>
    <source>
        <strain evidence="1">Expedition CK06-06</strain>
    </source>
</reference>
<gene>
    <name evidence="1" type="ORF">S01H1_46201</name>
</gene>
<organism evidence="1">
    <name type="scientific">marine sediment metagenome</name>
    <dbReference type="NCBI Taxonomy" id="412755"/>
    <lineage>
        <taxon>unclassified sequences</taxon>
        <taxon>metagenomes</taxon>
        <taxon>ecological metagenomes</taxon>
    </lineage>
</organism>
<sequence length="41" mass="4520">MKPSEPQYLSALCEVCHAISSVFDLQEVLSLIVKSEGRIQA</sequence>